<keyword evidence="2" id="KW-1185">Reference proteome</keyword>
<protein>
    <submittedName>
        <fullName evidence="1">Type VII secretion target</fullName>
    </submittedName>
</protein>
<dbReference type="Pfam" id="PF10824">
    <property type="entry name" value="T7SS_ESX_EspC"/>
    <property type="match status" value="1"/>
</dbReference>
<organism evidence="1 2">
    <name type="scientific">Nocardia rhizosphaerae</name>
    <dbReference type="NCBI Taxonomy" id="1691571"/>
    <lineage>
        <taxon>Bacteria</taxon>
        <taxon>Bacillati</taxon>
        <taxon>Actinomycetota</taxon>
        <taxon>Actinomycetes</taxon>
        <taxon>Mycobacteriales</taxon>
        <taxon>Nocardiaceae</taxon>
        <taxon>Nocardia</taxon>
    </lineage>
</organism>
<name>A0ABV8LEV8_9NOCA</name>
<evidence type="ECO:0000313" key="1">
    <source>
        <dbReference type="EMBL" id="MFC4128780.1"/>
    </source>
</evidence>
<comment type="caution">
    <text evidence="1">The sequence shown here is derived from an EMBL/GenBank/DDBJ whole genome shotgun (WGS) entry which is preliminary data.</text>
</comment>
<sequence>MTGAVNVDAMAIRAHAAVVAEVASGVAKAREAADYLAHADDAYGVFVKEYAVRTLNELHDEITETLGLLGTRSDQVPGTLRLAADTFEASDTAGATALVAAAAETMDVA</sequence>
<dbReference type="RefSeq" id="WP_378554566.1">
    <property type="nucleotide sequence ID" value="NZ_JBHSBA010000015.1"/>
</dbReference>
<reference evidence="2" key="1">
    <citation type="journal article" date="2019" name="Int. J. Syst. Evol. Microbiol.">
        <title>The Global Catalogue of Microorganisms (GCM) 10K type strain sequencing project: providing services to taxonomists for standard genome sequencing and annotation.</title>
        <authorList>
            <consortium name="The Broad Institute Genomics Platform"/>
            <consortium name="The Broad Institute Genome Sequencing Center for Infectious Disease"/>
            <person name="Wu L."/>
            <person name="Ma J."/>
        </authorList>
    </citation>
    <scope>NUCLEOTIDE SEQUENCE [LARGE SCALE GENOMIC DNA]</scope>
    <source>
        <strain evidence="2">CGMCC 4.7204</strain>
    </source>
</reference>
<proteinExistence type="predicted"/>
<accession>A0ABV8LEV8</accession>
<dbReference type="EMBL" id="JBHSBA010000015">
    <property type="protein sequence ID" value="MFC4128780.1"/>
    <property type="molecule type" value="Genomic_DNA"/>
</dbReference>
<evidence type="ECO:0000313" key="2">
    <source>
        <dbReference type="Proteomes" id="UP001595767"/>
    </source>
</evidence>
<dbReference type="Proteomes" id="UP001595767">
    <property type="component" value="Unassembled WGS sequence"/>
</dbReference>
<dbReference type="InterPro" id="IPR022536">
    <property type="entry name" value="EspC"/>
</dbReference>
<gene>
    <name evidence="1" type="ORF">ACFOW8_27995</name>
</gene>